<sequence length="74" mass="7477">MPARWTDPAPVIGGGTVAFAAAAVAATVAEWSIAPTAWAGTALGALGFGLFALQRRAARHGRRTAQKGLVPPPV</sequence>
<name>A0A1I0TZI4_9NOCA</name>
<dbReference type="EMBL" id="FOJN01000011">
    <property type="protein sequence ID" value="SFA57168.1"/>
    <property type="molecule type" value="Genomic_DNA"/>
</dbReference>
<accession>A0A1I0TZI4</accession>
<keyword evidence="1" id="KW-1133">Transmembrane helix</keyword>
<dbReference type="Proteomes" id="UP000182054">
    <property type="component" value="Unassembled WGS sequence"/>
</dbReference>
<keyword evidence="1" id="KW-0472">Membrane</keyword>
<evidence type="ECO:0000313" key="3">
    <source>
        <dbReference type="Proteomes" id="UP000182054"/>
    </source>
</evidence>
<dbReference type="Pfam" id="PF10745">
    <property type="entry name" value="DUF2530"/>
    <property type="match status" value="1"/>
</dbReference>
<dbReference type="AlphaFoldDB" id="A0A1I0TZI4"/>
<gene>
    <name evidence="2" type="ORF">SAMN05444374_11186</name>
</gene>
<evidence type="ECO:0000256" key="1">
    <source>
        <dbReference type="SAM" id="Phobius"/>
    </source>
</evidence>
<keyword evidence="1" id="KW-0812">Transmembrane</keyword>
<dbReference type="InterPro" id="IPR019681">
    <property type="entry name" value="DUF2530"/>
</dbReference>
<protein>
    <submittedName>
        <fullName evidence="2">Uncharacterized protein</fullName>
    </submittedName>
</protein>
<organism evidence="2 3">
    <name type="scientific">Rhodococcoides kroppenstedtii</name>
    <dbReference type="NCBI Taxonomy" id="293050"/>
    <lineage>
        <taxon>Bacteria</taxon>
        <taxon>Bacillati</taxon>
        <taxon>Actinomycetota</taxon>
        <taxon>Actinomycetes</taxon>
        <taxon>Mycobacteriales</taxon>
        <taxon>Nocardiaceae</taxon>
        <taxon>Rhodococcoides</taxon>
    </lineage>
</organism>
<evidence type="ECO:0000313" key="2">
    <source>
        <dbReference type="EMBL" id="SFA57168.1"/>
    </source>
</evidence>
<reference evidence="2 3" key="1">
    <citation type="submission" date="2016-10" db="EMBL/GenBank/DDBJ databases">
        <authorList>
            <person name="de Groot N.N."/>
        </authorList>
    </citation>
    <scope>NUCLEOTIDE SEQUENCE [LARGE SCALE GENOMIC DNA]</scope>
    <source>
        <strain evidence="2 3">DSM 44908</strain>
    </source>
</reference>
<proteinExistence type="predicted"/>
<feature type="transmembrane region" description="Helical" evidence="1">
    <location>
        <begin position="35"/>
        <end position="53"/>
    </location>
</feature>